<protein>
    <submittedName>
        <fullName evidence="1">Uncharacterized protein</fullName>
    </submittedName>
</protein>
<dbReference type="AlphaFoldDB" id="A0A7S2A6M2"/>
<organism evidence="1">
    <name type="scientific">Ditylum brightwellii</name>
    <dbReference type="NCBI Taxonomy" id="49249"/>
    <lineage>
        <taxon>Eukaryota</taxon>
        <taxon>Sar</taxon>
        <taxon>Stramenopiles</taxon>
        <taxon>Ochrophyta</taxon>
        <taxon>Bacillariophyta</taxon>
        <taxon>Mediophyceae</taxon>
        <taxon>Lithodesmiophycidae</taxon>
        <taxon>Lithodesmiales</taxon>
        <taxon>Lithodesmiaceae</taxon>
        <taxon>Ditylum</taxon>
    </lineage>
</organism>
<dbReference type="InterPro" id="IPR024079">
    <property type="entry name" value="MetalloPept_cat_dom_sf"/>
</dbReference>
<name>A0A7S2A6M2_9STRA</name>
<reference evidence="1" key="1">
    <citation type="submission" date="2021-01" db="EMBL/GenBank/DDBJ databases">
        <authorList>
            <person name="Corre E."/>
            <person name="Pelletier E."/>
            <person name="Niang G."/>
            <person name="Scheremetjew M."/>
            <person name="Finn R."/>
            <person name="Kale V."/>
            <person name="Holt S."/>
            <person name="Cochrane G."/>
            <person name="Meng A."/>
            <person name="Brown T."/>
            <person name="Cohen L."/>
        </authorList>
    </citation>
    <scope>NUCLEOTIDE SEQUENCE</scope>
    <source>
        <strain evidence="1">Pop2</strain>
    </source>
</reference>
<evidence type="ECO:0000313" key="1">
    <source>
        <dbReference type="EMBL" id="CAD9359194.1"/>
    </source>
</evidence>
<gene>
    <name evidence="1" type="ORF">DBRI1063_LOCUS25909</name>
</gene>
<dbReference type="SUPFAM" id="SSF55486">
    <property type="entry name" value="Metalloproteases ('zincins'), catalytic domain"/>
    <property type="match status" value="1"/>
</dbReference>
<sequence>MRERLASDINIATSFLPPQARQKLRKSTPIWINKSQQFGPRCAPVTGRGMCFHPESEWLIENGMSAQKCHGIELYDSSHYLDHCELWGPGGNMLHEFCHAYHATCTPQGYENPDIIKAYKDAMEENLYDCVGVHGPQGPKCKAYACTDPMEYFAELSTAFLGTKDGEEREYNKWYPFNRDQIRSHDPGAYEMLTKTWSLLDQKSL</sequence>
<accession>A0A7S2A6M2</accession>
<proteinExistence type="predicted"/>
<dbReference type="Gene3D" id="3.40.390.10">
    <property type="entry name" value="Collagenase (Catalytic Domain)"/>
    <property type="match status" value="1"/>
</dbReference>
<dbReference type="GO" id="GO:0008237">
    <property type="term" value="F:metallopeptidase activity"/>
    <property type="evidence" value="ECO:0007669"/>
    <property type="project" value="InterPro"/>
</dbReference>
<dbReference type="EMBL" id="HBGN01040463">
    <property type="protein sequence ID" value="CAD9359194.1"/>
    <property type="molecule type" value="Transcribed_RNA"/>
</dbReference>